<dbReference type="Proteomes" id="UP000183832">
    <property type="component" value="Unassembled WGS sequence"/>
</dbReference>
<protein>
    <submittedName>
        <fullName evidence="1">CLUMA_CG014959, isoform A</fullName>
    </submittedName>
</protein>
<keyword evidence="2" id="KW-1185">Reference proteome</keyword>
<organism evidence="1 2">
    <name type="scientific">Clunio marinus</name>
    <dbReference type="NCBI Taxonomy" id="568069"/>
    <lineage>
        <taxon>Eukaryota</taxon>
        <taxon>Metazoa</taxon>
        <taxon>Ecdysozoa</taxon>
        <taxon>Arthropoda</taxon>
        <taxon>Hexapoda</taxon>
        <taxon>Insecta</taxon>
        <taxon>Pterygota</taxon>
        <taxon>Neoptera</taxon>
        <taxon>Endopterygota</taxon>
        <taxon>Diptera</taxon>
        <taxon>Nematocera</taxon>
        <taxon>Chironomoidea</taxon>
        <taxon>Chironomidae</taxon>
        <taxon>Clunio</taxon>
    </lineage>
</organism>
<evidence type="ECO:0000313" key="2">
    <source>
        <dbReference type="Proteomes" id="UP000183832"/>
    </source>
</evidence>
<gene>
    <name evidence="1" type="ORF">CLUMA_CG014959</name>
</gene>
<name>A0A1J1IND0_9DIPT</name>
<evidence type="ECO:0000313" key="1">
    <source>
        <dbReference type="EMBL" id="CRL01743.1"/>
    </source>
</evidence>
<proteinExistence type="predicted"/>
<dbReference type="EMBL" id="CVRI01000056">
    <property type="protein sequence ID" value="CRL01743.1"/>
    <property type="molecule type" value="Genomic_DNA"/>
</dbReference>
<accession>A0A1J1IND0</accession>
<dbReference type="AlphaFoldDB" id="A0A1J1IND0"/>
<sequence length="73" mass="8439">MTMKKQENEGKSFSFSSSIMKISTCLNQMALHKMSAPHHILNEESGLLKTNYKLLKYKKIAKKDSKKNKEIHI</sequence>
<reference evidence="1 2" key="1">
    <citation type="submission" date="2015-04" db="EMBL/GenBank/DDBJ databases">
        <authorList>
            <person name="Syromyatnikov M.Y."/>
            <person name="Popov V.N."/>
        </authorList>
    </citation>
    <scope>NUCLEOTIDE SEQUENCE [LARGE SCALE GENOMIC DNA]</scope>
</reference>